<evidence type="ECO:0000313" key="3">
    <source>
        <dbReference type="Proteomes" id="UP000537141"/>
    </source>
</evidence>
<sequence length="55" mass="6009">MDIIQLVLFLLFVVLTTVGYKNNNRNLMLLGAVAITFGFVGLDFMLGFAEGLEGV</sequence>
<keyword evidence="1" id="KW-0812">Transmembrane</keyword>
<evidence type="ECO:0000313" key="2">
    <source>
        <dbReference type="EMBL" id="MBB6543983.1"/>
    </source>
</evidence>
<protein>
    <submittedName>
        <fullName evidence="2">Cu/Ag efflux pump CusA</fullName>
    </submittedName>
</protein>
<feature type="transmembrane region" description="Helical" evidence="1">
    <location>
        <begin position="29"/>
        <end position="49"/>
    </location>
</feature>
<reference evidence="2 3" key="1">
    <citation type="submission" date="2020-08" db="EMBL/GenBank/DDBJ databases">
        <title>Genomic Encyclopedia of Type Strains, Phase IV (KMG-IV): sequencing the most valuable type-strain genomes for metagenomic binning, comparative biology and taxonomic classification.</title>
        <authorList>
            <person name="Goeker M."/>
        </authorList>
    </citation>
    <scope>NUCLEOTIDE SEQUENCE [LARGE SCALE GENOMIC DNA]</scope>
    <source>
        <strain evidence="2 3">DSM 26287</strain>
    </source>
</reference>
<dbReference type="Proteomes" id="UP000537141">
    <property type="component" value="Unassembled WGS sequence"/>
</dbReference>
<keyword evidence="3" id="KW-1185">Reference proteome</keyword>
<dbReference type="AlphaFoldDB" id="A0A7X0NIH0"/>
<proteinExistence type="predicted"/>
<keyword evidence="1" id="KW-1133">Transmembrane helix</keyword>
<accession>A0A7X0NIH0</accession>
<dbReference type="RefSeq" id="WP_184424753.1">
    <property type="nucleotide sequence ID" value="NZ_AP027362.1"/>
</dbReference>
<dbReference type="EMBL" id="JACHHU010000022">
    <property type="protein sequence ID" value="MBB6543983.1"/>
    <property type="molecule type" value="Genomic_DNA"/>
</dbReference>
<comment type="caution">
    <text evidence="2">The sequence shown here is derived from an EMBL/GenBank/DDBJ whole genome shotgun (WGS) entry which is preliminary data.</text>
</comment>
<evidence type="ECO:0000256" key="1">
    <source>
        <dbReference type="SAM" id="Phobius"/>
    </source>
</evidence>
<gene>
    <name evidence="2" type="ORF">HNQ55_002507</name>
</gene>
<organism evidence="2 3">
    <name type="scientific">Thalassotalea piscium</name>
    <dbReference type="NCBI Taxonomy" id="1230533"/>
    <lineage>
        <taxon>Bacteria</taxon>
        <taxon>Pseudomonadati</taxon>
        <taxon>Pseudomonadota</taxon>
        <taxon>Gammaproteobacteria</taxon>
        <taxon>Alteromonadales</taxon>
        <taxon>Colwelliaceae</taxon>
        <taxon>Thalassotalea</taxon>
    </lineage>
</organism>
<name>A0A7X0NIH0_9GAMM</name>
<keyword evidence="1" id="KW-0472">Membrane</keyword>